<dbReference type="ChiTaRS" id="PNPLA2">
    <property type="organism name" value="human"/>
</dbReference>
<evidence type="ECO:0000256" key="1">
    <source>
        <dbReference type="SAM" id="MobiDB-lite"/>
    </source>
</evidence>
<dbReference type="EC" id="3.1.1.3" evidence="2"/>
<dbReference type="PeptideAtlas" id="A0A142EFS1"/>
<name>A0A142EFS1_HUMAN</name>
<dbReference type="GO" id="GO:0004806">
    <property type="term" value="F:triacylglycerol lipase activity"/>
    <property type="evidence" value="ECO:0007669"/>
    <property type="project" value="UniProtKB-EC"/>
</dbReference>
<reference evidence="2" key="1">
    <citation type="journal article" date="2016" name="Int. J. Cardiol.">
        <title>Severe cardiomyopathy in a young patient with complete deficiency of adipose triglyceride lipase due to a novel mutation in PNPLA2 gene.</title>
        <authorList>
            <person name="Pasanisi M.B."/>
            <person name="Missaglia S."/>
            <person name="Cassandrini D."/>
            <person name="Salerno F."/>
            <person name="Farina S."/>
            <person name="Andreini D."/>
            <person name="Agostoni P."/>
            <person name="Morandi L."/>
            <person name="Mora M."/>
            <person name="Tavian D."/>
        </authorList>
    </citation>
    <scope>NUCLEOTIDE SEQUENCE</scope>
</reference>
<gene>
    <name evidence="2" type="primary">PNPLA2</name>
</gene>
<dbReference type="OrthoDB" id="197155at2759"/>
<proteinExistence type="predicted"/>
<evidence type="ECO:0000313" key="2">
    <source>
        <dbReference type="EMBL" id="AMQ47460.1"/>
    </source>
</evidence>
<feature type="region of interest" description="Disordered" evidence="1">
    <location>
        <begin position="14"/>
        <end position="55"/>
    </location>
</feature>
<sequence>MFPREKTWNISFAASSASTTSAWPPASASTRPSWWPTPRTSTAPRPGRSRPRRWSPGSAWVRLVPSSLRYLKRPGSGSWAPCTPPSTW</sequence>
<organism evidence="2">
    <name type="scientific">Homo sapiens</name>
    <name type="common">Human</name>
    <dbReference type="NCBI Taxonomy" id="9606"/>
    <lineage>
        <taxon>Eukaryota</taxon>
        <taxon>Metazoa</taxon>
        <taxon>Chordata</taxon>
        <taxon>Craniata</taxon>
        <taxon>Vertebrata</taxon>
        <taxon>Euteleostomi</taxon>
        <taxon>Mammalia</taxon>
        <taxon>Eutheria</taxon>
        <taxon>Euarchontoglires</taxon>
        <taxon>Primates</taxon>
        <taxon>Haplorrhini</taxon>
        <taxon>Catarrhini</taxon>
        <taxon>Hominidae</taxon>
        <taxon>Homo</taxon>
    </lineage>
</organism>
<feature type="compositionally biased region" description="Low complexity" evidence="1">
    <location>
        <begin position="14"/>
        <end position="46"/>
    </location>
</feature>
<protein>
    <submittedName>
        <fullName evidence="2">Mutant patatin-like phospholipase domain containing 2</fullName>
        <ecNumber evidence="2">3.1.1.3</ecNumber>
    </submittedName>
</protein>
<dbReference type="AlphaFoldDB" id="A0A142EFS1"/>
<keyword evidence="2" id="KW-0378">Hydrolase</keyword>
<accession>A0A142EFS1</accession>
<dbReference type="EMBL" id="KU057409">
    <property type="protein sequence ID" value="AMQ47460.1"/>
    <property type="molecule type" value="Genomic_DNA"/>
</dbReference>